<sequence>MIAGLVGPAHPCDVAVLASIDAGALCDPGDRIGFLRAVDRVVGFVAALRADAVVAFAGPASVGAYLPEVHLEQELSVAARVSRYSAGKQIEIARALATTFPGFKAALRAGEITGAHCTILVEGTRLITDPVALAALAKVALPKASRMTPGQFAKEITALVARFDPDASGRARRAIAERRVSVRELGDGMGFLGLVHDWATINAIGECVRADGRRLHQTRRTTTNAQVAPDAHTATVGTAAVTTATTATAGITTTAAATGMVNQVQGESEGVGEATADACRADALAARILGVVTESGEIIWEREAVQVQVQVVIDLATLRGEVQNPCLLDGMAVPAQVGREIAGYANAFRRMVTDPVTGHLLDYGHLVYLPQPLRTYVLARDGGCTTPGCTTRAPSRLQLDHATAFPAGPSNTTNTHGRCTTCHQLKTAGYAQIQDTHPDGSHTWQSHWGQRVHIGPRPYLPGHHTTLGDQPPQPPEQPPDQPNEPPPPEQPPDPPPF</sequence>
<evidence type="ECO:0000259" key="2">
    <source>
        <dbReference type="Pfam" id="PF02720"/>
    </source>
</evidence>
<evidence type="ECO:0000313" key="3">
    <source>
        <dbReference type="EMBL" id="CAB5040025.1"/>
    </source>
</evidence>
<protein>
    <submittedName>
        <fullName evidence="3">Unannotated protein</fullName>
    </submittedName>
</protein>
<name>A0A6J7SFJ0_9ZZZZ</name>
<accession>A0A6J7SFJ0</accession>
<feature type="domain" description="DUF222" evidence="2">
    <location>
        <begin position="71"/>
        <end position="192"/>
    </location>
</feature>
<dbReference type="InterPro" id="IPR003870">
    <property type="entry name" value="DUF222"/>
</dbReference>
<organism evidence="3">
    <name type="scientific">freshwater metagenome</name>
    <dbReference type="NCBI Taxonomy" id="449393"/>
    <lineage>
        <taxon>unclassified sequences</taxon>
        <taxon>metagenomes</taxon>
        <taxon>ecological metagenomes</taxon>
    </lineage>
</organism>
<feature type="compositionally biased region" description="Pro residues" evidence="1">
    <location>
        <begin position="471"/>
        <end position="497"/>
    </location>
</feature>
<dbReference type="Pfam" id="PF02720">
    <property type="entry name" value="DUF222"/>
    <property type="match status" value="1"/>
</dbReference>
<evidence type="ECO:0000256" key="1">
    <source>
        <dbReference type="SAM" id="MobiDB-lite"/>
    </source>
</evidence>
<proteinExistence type="predicted"/>
<dbReference type="AlphaFoldDB" id="A0A6J7SFJ0"/>
<dbReference type="EMBL" id="CAFBPU010000072">
    <property type="protein sequence ID" value="CAB5040025.1"/>
    <property type="molecule type" value="Genomic_DNA"/>
</dbReference>
<feature type="region of interest" description="Disordered" evidence="1">
    <location>
        <begin position="452"/>
        <end position="497"/>
    </location>
</feature>
<reference evidence="3" key="1">
    <citation type="submission" date="2020-05" db="EMBL/GenBank/DDBJ databases">
        <authorList>
            <person name="Chiriac C."/>
            <person name="Salcher M."/>
            <person name="Ghai R."/>
            <person name="Kavagutti S V."/>
        </authorList>
    </citation>
    <scope>NUCLEOTIDE SEQUENCE</scope>
</reference>
<gene>
    <name evidence="3" type="ORF">UFOPK4150_02270</name>
</gene>